<dbReference type="GO" id="GO:0016829">
    <property type="term" value="F:lyase activity"/>
    <property type="evidence" value="ECO:0007669"/>
    <property type="project" value="UniProtKB-KW"/>
</dbReference>
<dbReference type="EC" id="4.2.-.-" evidence="4"/>
<dbReference type="GO" id="GO:0002161">
    <property type="term" value="F:aminoacyl-tRNA deacylase activity"/>
    <property type="evidence" value="ECO:0007669"/>
    <property type="project" value="InterPro"/>
</dbReference>
<evidence type="ECO:0000259" key="5">
    <source>
        <dbReference type="Pfam" id="PF04073"/>
    </source>
</evidence>
<keyword evidence="2 4" id="KW-0648">Protein biosynthesis</keyword>
<dbReference type="AlphaFoldDB" id="A0A212KJ02"/>
<dbReference type="Pfam" id="PF04073">
    <property type="entry name" value="tRNA_edit"/>
    <property type="match status" value="1"/>
</dbReference>
<evidence type="ECO:0000313" key="6">
    <source>
        <dbReference type="EMBL" id="SBW11618.1"/>
    </source>
</evidence>
<dbReference type="NCBIfam" id="TIGR00011">
    <property type="entry name" value="YbaK_EbsC"/>
    <property type="match status" value="1"/>
</dbReference>
<evidence type="ECO:0000256" key="1">
    <source>
        <dbReference type="ARBA" id="ARBA00009798"/>
    </source>
</evidence>
<reference evidence="6" key="1">
    <citation type="submission" date="2016-04" db="EMBL/GenBank/DDBJ databases">
        <authorList>
            <person name="Evans L.H."/>
            <person name="Alamgir A."/>
            <person name="Owens N."/>
            <person name="Weber N.D."/>
            <person name="Virtaneva K."/>
            <person name="Barbian K."/>
            <person name="Babar A."/>
            <person name="Rosenke K."/>
        </authorList>
    </citation>
    <scope>NUCLEOTIDE SEQUENCE</scope>
    <source>
        <strain evidence="6">86</strain>
    </source>
</reference>
<keyword evidence="3 4" id="KW-0456">Lyase</keyword>
<evidence type="ECO:0000256" key="2">
    <source>
        <dbReference type="ARBA" id="ARBA00022917"/>
    </source>
</evidence>
<dbReference type="InterPro" id="IPR007214">
    <property type="entry name" value="YbaK/aa-tRNA-synth-assoc-dom"/>
</dbReference>
<dbReference type="CDD" id="cd00002">
    <property type="entry name" value="YbaK_deacylase"/>
    <property type="match status" value="1"/>
</dbReference>
<sequence>MARTTPATQALVKAGVAFELVAYDYDPGDQRVGLQAAEAIGESPARVFKTLMMEADGKPVCVLIPSDREASLKKVAAHFGAKHAAMMTPAAAERLTGYHVGGISALGQRRRVPTAVDASALGFETVFVNGGQRGLQAKLAPADLLRALDARAADLLGK</sequence>
<protein>
    <recommendedName>
        <fullName evidence="4">Cys-tRNA(Pro)/Cys-tRNA(Cys) deacylase</fullName>
        <ecNumber evidence="4">4.2.-.-</ecNumber>
    </recommendedName>
</protein>
<gene>
    <name evidence="6" type="primary">ybaK</name>
    <name evidence="6" type="ORF">KL86APRO_20250</name>
</gene>
<feature type="domain" description="YbaK/aminoacyl-tRNA synthetase-associated" evidence="5">
    <location>
        <begin position="35"/>
        <end position="146"/>
    </location>
</feature>
<dbReference type="EMBL" id="FLUO01000002">
    <property type="protein sequence ID" value="SBW11618.1"/>
    <property type="molecule type" value="Genomic_DNA"/>
</dbReference>
<proteinExistence type="inferred from homology"/>
<evidence type="ECO:0000256" key="3">
    <source>
        <dbReference type="ARBA" id="ARBA00023239"/>
    </source>
</evidence>
<dbReference type="InterPro" id="IPR036754">
    <property type="entry name" value="YbaK/aa-tRNA-synt-asso_dom_sf"/>
</dbReference>
<accession>A0A212KJ02</accession>
<dbReference type="PANTHER" id="PTHR30411">
    <property type="entry name" value="CYTOPLASMIC PROTEIN"/>
    <property type="match status" value="1"/>
</dbReference>
<dbReference type="Gene3D" id="3.90.960.10">
    <property type="entry name" value="YbaK/aminoacyl-tRNA synthetase-associated domain"/>
    <property type="match status" value="1"/>
</dbReference>
<dbReference type="InterPro" id="IPR004369">
    <property type="entry name" value="Prolyl-tRNA_editing_YbaK/EbsC"/>
</dbReference>
<organism evidence="6">
    <name type="scientific">uncultured Alphaproteobacteria bacterium</name>
    <dbReference type="NCBI Taxonomy" id="91750"/>
    <lineage>
        <taxon>Bacteria</taxon>
        <taxon>Pseudomonadati</taxon>
        <taxon>Pseudomonadota</taxon>
        <taxon>Alphaproteobacteria</taxon>
        <taxon>environmental samples</taxon>
    </lineage>
</organism>
<dbReference type="SUPFAM" id="SSF55826">
    <property type="entry name" value="YbaK/ProRS associated domain"/>
    <property type="match status" value="1"/>
</dbReference>
<evidence type="ECO:0000256" key="4">
    <source>
        <dbReference type="PIRNR" id="PIRNR006181"/>
    </source>
</evidence>
<dbReference type="PANTHER" id="PTHR30411:SF0">
    <property type="entry name" value="CYS-TRNA(PRO)_CYS-TRNA(CYS) DEACYLASE YBAK"/>
    <property type="match status" value="1"/>
</dbReference>
<comment type="similarity">
    <text evidence="1 4">Belongs to the prolyl-tRNA editing family. YbaK/EbsC subfamily.</text>
</comment>
<dbReference type="PIRSF" id="PIRSF006181">
    <property type="entry name" value="EbsC_YbaK"/>
    <property type="match status" value="1"/>
</dbReference>
<name>A0A212KJ02_9PROT</name>
<dbReference type="GO" id="GO:0006412">
    <property type="term" value="P:translation"/>
    <property type="evidence" value="ECO:0007669"/>
    <property type="project" value="UniProtKB-KW"/>
</dbReference>